<dbReference type="FunFam" id="1.10.10.10:FF:000001">
    <property type="entry name" value="LysR family transcriptional regulator"/>
    <property type="match status" value="1"/>
</dbReference>
<proteinExistence type="inferred from homology"/>
<comment type="caution">
    <text evidence="6">The sequence shown here is derived from an EMBL/GenBank/DDBJ whole genome shotgun (WGS) entry which is preliminary data.</text>
</comment>
<name>A0A848I798_9BURK</name>
<dbReference type="InterPro" id="IPR036390">
    <property type="entry name" value="WH_DNA-bd_sf"/>
</dbReference>
<accession>A0A848I798</accession>
<evidence type="ECO:0000313" key="7">
    <source>
        <dbReference type="Proteomes" id="UP000544134"/>
    </source>
</evidence>
<dbReference type="EMBL" id="JABBGJ010000004">
    <property type="protein sequence ID" value="NML97122.1"/>
    <property type="molecule type" value="Genomic_DNA"/>
</dbReference>
<dbReference type="GO" id="GO:0006351">
    <property type="term" value="P:DNA-templated transcription"/>
    <property type="evidence" value="ECO:0007669"/>
    <property type="project" value="TreeGrafter"/>
</dbReference>
<dbReference type="InterPro" id="IPR058163">
    <property type="entry name" value="LysR-type_TF_proteobact-type"/>
</dbReference>
<dbReference type="InterPro" id="IPR000847">
    <property type="entry name" value="LysR_HTH_N"/>
</dbReference>
<reference evidence="6 7" key="1">
    <citation type="submission" date="2020-04" db="EMBL/GenBank/DDBJ databases">
        <title>Paraburkholderia sp. RP-4-7 isolated from soil.</title>
        <authorList>
            <person name="Dahal R.H."/>
        </authorList>
    </citation>
    <scope>NUCLEOTIDE SEQUENCE [LARGE SCALE GENOMIC DNA]</scope>
    <source>
        <strain evidence="6 7">RP-4-7</strain>
    </source>
</reference>
<keyword evidence="7" id="KW-1185">Reference proteome</keyword>
<evidence type="ECO:0000256" key="1">
    <source>
        <dbReference type="ARBA" id="ARBA00009437"/>
    </source>
</evidence>
<feature type="domain" description="HTH lysR-type" evidence="5">
    <location>
        <begin position="1"/>
        <end position="59"/>
    </location>
</feature>
<dbReference type="GO" id="GO:0043565">
    <property type="term" value="F:sequence-specific DNA binding"/>
    <property type="evidence" value="ECO:0007669"/>
    <property type="project" value="TreeGrafter"/>
</dbReference>
<gene>
    <name evidence="6" type="ORF">HHL24_03995</name>
</gene>
<evidence type="ECO:0000313" key="6">
    <source>
        <dbReference type="EMBL" id="NML97122.1"/>
    </source>
</evidence>
<keyword evidence="4" id="KW-0804">Transcription</keyword>
<dbReference type="PANTHER" id="PTHR30537:SF72">
    <property type="entry name" value="LYSR FAMILY TRANSCRIPTIONAL REGULATOR"/>
    <property type="match status" value="1"/>
</dbReference>
<sequence>MDTLNAMKVFVRIVEAGSFTRAADSYGLTPPKVSKMLQTLEHHLGCKLLHRTTRKVSLTEDGHAYYQRCVAVLNEIDDMEASLSSARIAPKGRLKVNLPTAMAKWIVIPALLSNRHPPKKLKIFIDWLAALYALNPVLQGKTL</sequence>
<keyword evidence="2" id="KW-0805">Transcription regulation</keyword>
<comment type="similarity">
    <text evidence="1">Belongs to the LysR transcriptional regulatory family.</text>
</comment>
<keyword evidence="3" id="KW-0238">DNA-binding</keyword>
<dbReference type="GO" id="GO:0003700">
    <property type="term" value="F:DNA-binding transcription factor activity"/>
    <property type="evidence" value="ECO:0007669"/>
    <property type="project" value="InterPro"/>
</dbReference>
<dbReference type="PANTHER" id="PTHR30537">
    <property type="entry name" value="HTH-TYPE TRANSCRIPTIONAL REGULATOR"/>
    <property type="match status" value="1"/>
</dbReference>
<dbReference type="Proteomes" id="UP000544134">
    <property type="component" value="Unassembled WGS sequence"/>
</dbReference>
<organism evidence="6 7">
    <name type="scientific">Paraburkholderia polaris</name>
    <dbReference type="NCBI Taxonomy" id="2728848"/>
    <lineage>
        <taxon>Bacteria</taxon>
        <taxon>Pseudomonadati</taxon>
        <taxon>Pseudomonadota</taxon>
        <taxon>Betaproteobacteria</taxon>
        <taxon>Burkholderiales</taxon>
        <taxon>Burkholderiaceae</taxon>
        <taxon>Paraburkholderia</taxon>
    </lineage>
</organism>
<dbReference type="AlphaFoldDB" id="A0A848I798"/>
<dbReference type="Gene3D" id="1.10.10.10">
    <property type="entry name" value="Winged helix-like DNA-binding domain superfamily/Winged helix DNA-binding domain"/>
    <property type="match status" value="1"/>
</dbReference>
<evidence type="ECO:0000256" key="2">
    <source>
        <dbReference type="ARBA" id="ARBA00023015"/>
    </source>
</evidence>
<dbReference type="InterPro" id="IPR036388">
    <property type="entry name" value="WH-like_DNA-bd_sf"/>
</dbReference>
<dbReference type="SUPFAM" id="SSF46785">
    <property type="entry name" value="Winged helix' DNA-binding domain"/>
    <property type="match status" value="1"/>
</dbReference>
<evidence type="ECO:0000256" key="4">
    <source>
        <dbReference type="ARBA" id="ARBA00023163"/>
    </source>
</evidence>
<dbReference type="Pfam" id="PF00126">
    <property type="entry name" value="HTH_1"/>
    <property type="match status" value="1"/>
</dbReference>
<evidence type="ECO:0000259" key="5">
    <source>
        <dbReference type="PROSITE" id="PS50931"/>
    </source>
</evidence>
<dbReference type="PROSITE" id="PS50931">
    <property type="entry name" value="HTH_LYSR"/>
    <property type="match status" value="1"/>
</dbReference>
<evidence type="ECO:0000256" key="3">
    <source>
        <dbReference type="ARBA" id="ARBA00023125"/>
    </source>
</evidence>
<protein>
    <submittedName>
        <fullName evidence="6">LysR family transcriptional regulator</fullName>
    </submittedName>
</protein>